<proteinExistence type="predicted"/>
<comment type="caution">
    <text evidence="2">The sequence shown here is derived from an EMBL/GenBank/DDBJ whole genome shotgun (WGS) entry which is preliminary data.</text>
</comment>
<gene>
    <name evidence="2" type="ORF">CVLEPA_LOCUS17696</name>
</gene>
<sequence length="171" mass="19975">MTFCVDYKVKRFKLIFIWLALITLTPVGLFITNNEKRIEKTKQISKSLAPKCFLRDFNSKASPVYSGDESQYDRRLALLSDYRQVIKKIFVEAKQVKRFTQNLLQDASFNGSEMADDFFRNVVPFNDLIYNIKTLGDVIIEENQKELAQLGEIVQKRIHELQNPENCKTTR</sequence>
<accession>A0ABP0G367</accession>
<evidence type="ECO:0000313" key="3">
    <source>
        <dbReference type="Proteomes" id="UP001642483"/>
    </source>
</evidence>
<protein>
    <submittedName>
        <fullName evidence="2">Uncharacterized protein</fullName>
    </submittedName>
</protein>
<dbReference type="EMBL" id="CAWYQH010000101">
    <property type="protein sequence ID" value="CAK8685963.1"/>
    <property type="molecule type" value="Genomic_DNA"/>
</dbReference>
<keyword evidence="1" id="KW-0812">Transmembrane</keyword>
<dbReference type="Proteomes" id="UP001642483">
    <property type="component" value="Unassembled WGS sequence"/>
</dbReference>
<keyword evidence="3" id="KW-1185">Reference proteome</keyword>
<evidence type="ECO:0000313" key="2">
    <source>
        <dbReference type="EMBL" id="CAK8685963.1"/>
    </source>
</evidence>
<reference evidence="2 3" key="1">
    <citation type="submission" date="2024-02" db="EMBL/GenBank/DDBJ databases">
        <authorList>
            <person name="Daric V."/>
            <person name="Darras S."/>
        </authorList>
    </citation>
    <scope>NUCLEOTIDE SEQUENCE [LARGE SCALE GENOMIC DNA]</scope>
</reference>
<evidence type="ECO:0000256" key="1">
    <source>
        <dbReference type="SAM" id="Phobius"/>
    </source>
</evidence>
<organism evidence="2 3">
    <name type="scientific">Clavelina lepadiformis</name>
    <name type="common">Light-bulb sea squirt</name>
    <name type="synonym">Ascidia lepadiformis</name>
    <dbReference type="NCBI Taxonomy" id="159417"/>
    <lineage>
        <taxon>Eukaryota</taxon>
        <taxon>Metazoa</taxon>
        <taxon>Chordata</taxon>
        <taxon>Tunicata</taxon>
        <taxon>Ascidiacea</taxon>
        <taxon>Aplousobranchia</taxon>
        <taxon>Clavelinidae</taxon>
        <taxon>Clavelina</taxon>
    </lineage>
</organism>
<keyword evidence="1" id="KW-1133">Transmembrane helix</keyword>
<name>A0ABP0G367_CLALP</name>
<feature type="transmembrane region" description="Helical" evidence="1">
    <location>
        <begin position="12"/>
        <end position="32"/>
    </location>
</feature>
<keyword evidence="1" id="KW-0472">Membrane</keyword>